<sequence>MASSVISIAQDDGSSTEVGDKLALDDTSNNYISFTTTPSTSQSTTGFSWYGNLLFWKSATGVLSSKFYAEPTGTDGIWQVQWLANITSPGKSVPIAFKRDGPGRFAKVT</sequence>
<proteinExistence type="predicted"/>
<evidence type="ECO:0000313" key="3">
    <source>
        <dbReference type="Proteomes" id="UP000316270"/>
    </source>
</evidence>
<feature type="compositionally biased region" description="Polar residues" evidence="1">
    <location>
        <begin position="1"/>
        <end position="17"/>
    </location>
</feature>
<dbReference type="EMBL" id="CP042189">
    <property type="protein sequence ID" value="QDS70755.1"/>
    <property type="molecule type" value="Genomic_DNA"/>
</dbReference>
<evidence type="ECO:0000313" key="2">
    <source>
        <dbReference type="EMBL" id="QDS70755.1"/>
    </source>
</evidence>
<evidence type="ECO:0000256" key="1">
    <source>
        <dbReference type="SAM" id="MobiDB-lite"/>
    </source>
</evidence>
<dbReference type="AlphaFoldDB" id="A0A517L537"/>
<keyword evidence="3" id="KW-1185">Reference proteome</keyword>
<reference evidence="2 3" key="1">
    <citation type="submission" date="2019-07" db="EMBL/GenBank/DDBJ databases">
        <title>Finished genome of Venturia effusa.</title>
        <authorList>
            <person name="Young C.A."/>
            <person name="Cox M.P."/>
            <person name="Ganley A.R.D."/>
            <person name="David W.J."/>
        </authorList>
    </citation>
    <scope>NUCLEOTIDE SEQUENCE [LARGE SCALE GENOMIC DNA]</scope>
    <source>
        <strain evidence="3">albino</strain>
    </source>
</reference>
<name>A0A517L537_9PEZI</name>
<feature type="region of interest" description="Disordered" evidence="1">
    <location>
        <begin position="1"/>
        <end position="21"/>
    </location>
</feature>
<dbReference type="OrthoDB" id="5230873at2759"/>
<organism evidence="2 3">
    <name type="scientific">Venturia effusa</name>
    <dbReference type="NCBI Taxonomy" id="50376"/>
    <lineage>
        <taxon>Eukaryota</taxon>
        <taxon>Fungi</taxon>
        <taxon>Dikarya</taxon>
        <taxon>Ascomycota</taxon>
        <taxon>Pezizomycotina</taxon>
        <taxon>Dothideomycetes</taxon>
        <taxon>Pleosporomycetidae</taxon>
        <taxon>Venturiales</taxon>
        <taxon>Venturiaceae</taxon>
        <taxon>Venturia</taxon>
    </lineage>
</organism>
<gene>
    <name evidence="2" type="ORF">FKW77_003507</name>
</gene>
<dbReference type="Proteomes" id="UP000316270">
    <property type="component" value="Chromosome 5"/>
</dbReference>
<accession>A0A517L537</accession>
<protein>
    <submittedName>
        <fullName evidence="2">Uncharacterized protein</fullName>
    </submittedName>
</protein>